<proteinExistence type="predicted"/>
<gene>
    <name evidence="2" type="ORF">HCDG_00151</name>
</gene>
<reference evidence="3" key="1">
    <citation type="submission" date="2009-05" db="EMBL/GenBank/DDBJ databases">
        <title>The genome sequence of Ajellomyces capsulatus strain H143.</title>
        <authorList>
            <person name="Champion M."/>
            <person name="Cuomo C.A."/>
            <person name="Ma L.-J."/>
            <person name="Henn M.R."/>
            <person name="Sil A."/>
            <person name="Goldman B."/>
            <person name="Young S.K."/>
            <person name="Kodira C.D."/>
            <person name="Zeng Q."/>
            <person name="Koehrsen M."/>
            <person name="Alvarado L."/>
            <person name="Berlin A.M."/>
            <person name="Borenstein D."/>
            <person name="Chen Z."/>
            <person name="Engels R."/>
            <person name="Freedman E."/>
            <person name="Gellesch M."/>
            <person name="Goldberg J."/>
            <person name="Griggs A."/>
            <person name="Gujja S."/>
            <person name="Heiman D.I."/>
            <person name="Hepburn T.A."/>
            <person name="Howarth C."/>
            <person name="Jen D."/>
            <person name="Larson L."/>
            <person name="Lewis B."/>
            <person name="Mehta T."/>
            <person name="Park D."/>
            <person name="Pearson M."/>
            <person name="Roberts A."/>
            <person name="Saif S."/>
            <person name="Shea T.D."/>
            <person name="Shenoy N."/>
            <person name="Sisk P."/>
            <person name="Stolte C."/>
            <person name="Sykes S."/>
            <person name="Walk T."/>
            <person name="White J."/>
            <person name="Yandava C."/>
            <person name="Klein B."/>
            <person name="McEwen J.G."/>
            <person name="Puccia R."/>
            <person name="Goldman G.H."/>
            <person name="Felipe M.S."/>
            <person name="Nino-Vega G."/>
            <person name="San-Blas G."/>
            <person name="Taylor J.W."/>
            <person name="Mendoza L."/>
            <person name="Galagan J.E."/>
            <person name="Nusbaum C."/>
            <person name="Birren B.W."/>
        </authorList>
    </citation>
    <scope>NUCLEOTIDE SEQUENCE [LARGE SCALE GENOMIC DNA]</scope>
    <source>
        <strain evidence="3">H143</strain>
    </source>
</reference>
<dbReference type="AlphaFoldDB" id="C6H470"/>
<organism evidence="2 3">
    <name type="scientific">Ajellomyces capsulatus (strain H143)</name>
    <name type="common">Darling's disease fungus</name>
    <name type="synonym">Histoplasma capsulatum</name>
    <dbReference type="NCBI Taxonomy" id="544712"/>
    <lineage>
        <taxon>Eukaryota</taxon>
        <taxon>Fungi</taxon>
        <taxon>Dikarya</taxon>
        <taxon>Ascomycota</taxon>
        <taxon>Pezizomycotina</taxon>
        <taxon>Eurotiomycetes</taxon>
        <taxon>Eurotiomycetidae</taxon>
        <taxon>Onygenales</taxon>
        <taxon>Ajellomycetaceae</taxon>
        <taxon>Histoplasma</taxon>
    </lineage>
</organism>
<protein>
    <submittedName>
        <fullName evidence="2">Uncharacterized protein</fullName>
    </submittedName>
</protein>
<dbReference type="EMBL" id="GG692419">
    <property type="protein sequence ID" value="EER44572.1"/>
    <property type="molecule type" value="Genomic_DNA"/>
</dbReference>
<dbReference type="VEuPathDB" id="FungiDB:HCDG_00151"/>
<dbReference type="Proteomes" id="UP000002624">
    <property type="component" value="Unassembled WGS sequence"/>
</dbReference>
<feature type="region of interest" description="Disordered" evidence="1">
    <location>
        <begin position="47"/>
        <end position="70"/>
    </location>
</feature>
<name>C6H470_AJECH</name>
<evidence type="ECO:0000256" key="1">
    <source>
        <dbReference type="SAM" id="MobiDB-lite"/>
    </source>
</evidence>
<evidence type="ECO:0000313" key="2">
    <source>
        <dbReference type="EMBL" id="EER44572.1"/>
    </source>
</evidence>
<evidence type="ECO:0000313" key="3">
    <source>
        <dbReference type="Proteomes" id="UP000002624"/>
    </source>
</evidence>
<sequence>MPTLHNQHRYCAHIQRVPNDLSSLFLKAYSSIVLDMWNIVFRFPSSLQEPSDCPTSPRPKSTTQSPACGEQRTDHNYVWPRWTKWNACRLLQARKPIFLDLPLGYTAPLATFEPPHLLCFGNNNFASSISIWNGDLEFPSGNSTAQDQPDLGTDDGNCYNETRIHFSRFLTFRICGWFLNTRKRVPTARQGMSNHVFPITRV</sequence>
<dbReference type="HOGENOM" id="CLU_1354278_0_0_1"/>
<accession>C6H470</accession>